<protein>
    <submittedName>
        <fullName evidence="1">Uncharacterized protein</fullName>
    </submittedName>
</protein>
<comment type="caution">
    <text evidence="1">The sequence shown here is derived from an EMBL/GenBank/DDBJ whole genome shotgun (WGS) entry which is preliminary data.</text>
</comment>
<proteinExistence type="predicted"/>
<evidence type="ECO:0000313" key="2">
    <source>
        <dbReference type="Proteomes" id="UP000499080"/>
    </source>
</evidence>
<dbReference type="Proteomes" id="UP000499080">
    <property type="component" value="Unassembled WGS sequence"/>
</dbReference>
<reference evidence="1 2" key="1">
    <citation type="journal article" date="2019" name="Sci. Rep.">
        <title>Orb-weaving spider Araneus ventricosus genome elucidates the spidroin gene catalogue.</title>
        <authorList>
            <person name="Kono N."/>
            <person name="Nakamura H."/>
            <person name="Ohtoshi R."/>
            <person name="Moran D.A.P."/>
            <person name="Shinohara A."/>
            <person name="Yoshida Y."/>
            <person name="Fujiwara M."/>
            <person name="Mori M."/>
            <person name="Tomita M."/>
            <person name="Arakawa K."/>
        </authorList>
    </citation>
    <scope>NUCLEOTIDE SEQUENCE [LARGE SCALE GENOMIC DNA]</scope>
</reference>
<evidence type="ECO:0000313" key="1">
    <source>
        <dbReference type="EMBL" id="GBM29674.1"/>
    </source>
</evidence>
<organism evidence="1 2">
    <name type="scientific">Araneus ventricosus</name>
    <name type="common">Orbweaver spider</name>
    <name type="synonym">Epeira ventricosa</name>
    <dbReference type="NCBI Taxonomy" id="182803"/>
    <lineage>
        <taxon>Eukaryota</taxon>
        <taxon>Metazoa</taxon>
        <taxon>Ecdysozoa</taxon>
        <taxon>Arthropoda</taxon>
        <taxon>Chelicerata</taxon>
        <taxon>Arachnida</taxon>
        <taxon>Araneae</taxon>
        <taxon>Araneomorphae</taxon>
        <taxon>Entelegynae</taxon>
        <taxon>Araneoidea</taxon>
        <taxon>Araneidae</taxon>
        <taxon>Araneus</taxon>
    </lineage>
</organism>
<dbReference type="AlphaFoldDB" id="A0A4Y2EPA6"/>
<dbReference type="EMBL" id="BGPR01000642">
    <property type="protein sequence ID" value="GBM29674.1"/>
    <property type="molecule type" value="Genomic_DNA"/>
</dbReference>
<gene>
    <name evidence="1" type="ORF">AVEN_203585_1</name>
</gene>
<accession>A0A4Y2EPA6</accession>
<keyword evidence="2" id="KW-1185">Reference proteome</keyword>
<sequence>MLIRQCTSWLGILSNCGLISSAEMERLVVIEGMELFLMVRERNYFLASETGDYFVVKRLEVLASCKIVVFHVEEYRLDGLRNYEPDDDDEDNTCDESFSPNFPTIPSGGRISVMDLTYIMPACLADNL</sequence>
<name>A0A4Y2EPA6_ARAVE</name>